<evidence type="ECO:0000259" key="9">
    <source>
        <dbReference type="Pfam" id="PF08743"/>
    </source>
</evidence>
<evidence type="ECO:0000256" key="5">
    <source>
        <dbReference type="ARBA" id="ARBA00023204"/>
    </source>
</evidence>
<dbReference type="InterPro" id="IPR027786">
    <property type="entry name" value="Nse4/EID"/>
</dbReference>
<feature type="region of interest" description="Disordered" evidence="8">
    <location>
        <begin position="184"/>
        <end position="214"/>
    </location>
</feature>
<feature type="domain" description="Non-structural maintenance of chromosome element 4 C-terminal" evidence="9">
    <location>
        <begin position="231"/>
        <end position="318"/>
    </location>
</feature>
<reference evidence="10" key="1">
    <citation type="submission" date="2019-03" db="EMBL/GenBank/DDBJ databases">
        <authorList>
            <person name="Mank J."/>
            <person name="Almeida P."/>
        </authorList>
    </citation>
    <scope>NUCLEOTIDE SEQUENCE</scope>
    <source>
        <strain evidence="10">78183</strain>
    </source>
</reference>
<keyword evidence="3 7" id="KW-0227">DNA damage</keyword>
<gene>
    <name evidence="10" type="ORF">SVIM_LOCUS468416</name>
</gene>
<feature type="compositionally biased region" description="Basic residues" evidence="8">
    <location>
        <begin position="184"/>
        <end position="193"/>
    </location>
</feature>
<comment type="subcellular location">
    <subcellularLocation>
        <location evidence="1 7">Nucleus</location>
    </subcellularLocation>
</comment>
<dbReference type="PANTHER" id="PTHR16140:SF0">
    <property type="entry name" value="NON-STRUCTURAL MAINTENANCE OF CHROMOSOMES ELEMENT 4"/>
    <property type="match status" value="1"/>
</dbReference>
<sequence length="443" mass="49351">MTRPVKREPRITPHPAAGGSTSSSSRLINGGAETSDMDSREATERRLLRSLYRDVKRIITDEREDVERVDSDKFNSIINQVEDLHKSVQKPREQVADAEALLDITNSLVALVKAHGNDGITPSDFVNGLLRDFGRQDGPSTSDESSRNLVAWKDIGLAVSHIFSGCPGCHTMVGPMDTELKQRKAVVGRRRTRPTGSVQPEEVNDSGGKERTDTDKNMATMFSILKNKRSVRLENLVLNRKSFAQTVENLFALSFLVKDGRAEIKVNENGWHLVSPRNAPDAGKVVSGEVAYRHFVFRFDFKDWKLMISAAEAGEELMPNRNQINMPSDSLADPVPVESQAGGPTTTPIRKLSRNRGLVLQEKTIVEDPAPENDNIQLRIPAIRKGKRKMRIQNFQLVQLTNIVGISTSSSSYPSECQDPQILGCQLPLPWHLNHCPHKQLLQ</sequence>
<dbReference type="PANTHER" id="PTHR16140">
    <property type="entry name" value="NON-STRUCTURAL MAINTENANCE OF CHROMOSOMES ELEMENT 4"/>
    <property type="match status" value="1"/>
</dbReference>
<feature type="compositionally biased region" description="Basic and acidic residues" evidence="8">
    <location>
        <begin position="1"/>
        <end position="11"/>
    </location>
</feature>
<feature type="region of interest" description="Disordered" evidence="8">
    <location>
        <begin position="1"/>
        <end position="42"/>
    </location>
</feature>
<name>A0A6N2NIU8_SALVM</name>
<dbReference type="GO" id="GO:0005634">
    <property type="term" value="C:nucleus"/>
    <property type="evidence" value="ECO:0007669"/>
    <property type="project" value="UniProtKB-SubCell"/>
</dbReference>
<dbReference type="GO" id="GO:0006281">
    <property type="term" value="P:DNA repair"/>
    <property type="evidence" value="ECO:0007669"/>
    <property type="project" value="UniProtKB-UniRule"/>
</dbReference>
<dbReference type="AlphaFoldDB" id="A0A6N2NIU8"/>
<keyword evidence="4 7" id="KW-0233">DNA recombination</keyword>
<organism evidence="10">
    <name type="scientific">Salix viminalis</name>
    <name type="common">Common osier</name>
    <name type="synonym">Basket willow</name>
    <dbReference type="NCBI Taxonomy" id="40686"/>
    <lineage>
        <taxon>Eukaryota</taxon>
        <taxon>Viridiplantae</taxon>
        <taxon>Streptophyta</taxon>
        <taxon>Embryophyta</taxon>
        <taxon>Tracheophyta</taxon>
        <taxon>Spermatophyta</taxon>
        <taxon>Magnoliopsida</taxon>
        <taxon>eudicotyledons</taxon>
        <taxon>Gunneridae</taxon>
        <taxon>Pentapetalae</taxon>
        <taxon>rosids</taxon>
        <taxon>fabids</taxon>
        <taxon>Malpighiales</taxon>
        <taxon>Salicaceae</taxon>
        <taxon>Saliceae</taxon>
        <taxon>Salix</taxon>
    </lineage>
</organism>
<evidence type="ECO:0000256" key="2">
    <source>
        <dbReference type="ARBA" id="ARBA00008997"/>
    </source>
</evidence>
<dbReference type="EMBL" id="CAADRP010002151">
    <property type="protein sequence ID" value="VFU62124.1"/>
    <property type="molecule type" value="Genomic_DNA"/>
</dbReference>
<protein>
    <recommendedName>
        <fullName evidence="7">Non-structural maintenance of chromosomes element 4</fullName>
    </recommendedName>
</protein>
<evidence type="ECO:0000256" key="4">
    <source>
        <dbReference type="ARBA" id="ARBA00023172"/>
    </source>
</evidence>
<comment type="function">
    <text evidence="7">Component of the SMC5-SMC6 complex, that promotes sister chromatid alignment after DNA damage and facilitates double-stranded DNA breaks (DSBs) repair via homologous recombination between sister chromatids.</text>
</comment>
<keyword evidence="6 7" id="KW-0539">Nucleus</keyword>
<evidence type="ECO:0000256" key="7">
    <source>
        <dbReference type="RuleBase" id="RU365071"/>
    </source>
</evidence>
<comment type="similarity">
    <text evidence="2 7">Belongs to the NSE4 family.</text>
</comment>
<accession>A0A6N2NIU8</accession>
<proteinExistence type="inferred from homology"/>
<evidence type="ECO:0000256" key="6">
    <source>
        <dbReference type="ARBA" id="ARBA00023242"/>
    </source>
</evidence>
<evidence type="ECO:0000256" key="1">
    <source>
        <dbReference type="ARBA" id="ARBA00004123"/>
    </source>
</evidence>
<dbReference type="InterPro" id="IPR014854">
    <property type="entry name" value="Nse4_C"/>
</dbReference>
<dbReference type="GO" id="GO:0030915">
    <property type="term" value="C:Smc5-Smc6 complex"/>
    <property type="evidence" value="ECO:0007669"/>
    <property type="project" value="UniProtKB-UniRule"/>
</dbReference>
<dbReference type="Pfam" id="PF08743">
    <property type="entry name" value="Nse4_C"/>
    <property type="match status" value="1"/>
</dbReference>
<comment type="subunit">
    <text evidence="7">Component of the SMC5-SMC6 complex.</text>
</comment>
<dbReference type="GO" id="GO:0006310">
    <property type="term" value="P:DNA recombination"/>
    <property type="evidence" value="ECO:0007669"/>
    <property type="project" value="UniProtKB-UniRule"/>
</dbReference>
<evidence type="ECO:0000313" key="10">
    <source>
        <dbReference type="EMBL" id="VFU62124.1"/>
    </source>
</evidence>
<keyword evidence="5 7" id="KW-0234">DNA repair</keyword>
<evidence type="ECO:0000256" key="3">
    <source>
        <dbReference type="ARBA" id="ARBA00022763"/>
    </source>
</evidence>
<evidence type="ECO:0000256" key="8">
    <source>
        <dbReference type="SAM" id="MobiDB-lite"/>
    </source>
</evidence>